<dbReference type="InterPro" id="IPR037217">
    <property type="entry name" value="Trp/Indoleamine_2_3_dOase-like"/>
</dbReference>
<name>A0A6J6FT01_9ZZZZ</name>
<dbReference type="Pfam" id="PF03301">
    <property type="entry name" value="Trp_dioxygenase"/>
    <property type="match status" value="2"/>
</dbReference>
<dbReference type="PANTHER" id="PTHR10138:SF0">
    <property type="entry name" value="TRYPTOPHAN 2,3-DIOXYGENASE"/>
    <property type="match status" value="1"/>
</dbReference>
<accession>A0A6J6FT01</accession>
<proteinExistence type="inferred from homology"/>
<dbReference type="GO" id="GO:0020037">
    <property type="term" value="F:heme binding"/>
    <property type="evidence" value="ECO:0007669"/>
    <property type="project" value="InterPro"/>
</dbReference>
<reference evidence="1" key="1">
    <citation type="submission" date="2020-05" db="EMBL/GenBank/DDBJ databases">
        <authorList>
            <person name="Chiriac C."/>
            <person name="Salcher M."/>
            <person name="Ghai R."/>
            <person name="Kavagutti S V."/>
        </authorList>
    </citation>
    <scope>NUCLEOTIDE SEQUENCE</scope>
</reference>
<dbReference type="EMBL" id="CAEZUE010000046">
    <property type="protein sequence ID" value="CAB4590164.1"/>
    <property type="molecule type" value="Genomic_DNA"/>
</dbReference>
<dbReference type="GO" id="GO:0019441">
    <property type="term" value="P:L-tryptophan catabolic process to kynurenine"/>
    <property type="evidence" value="ECO:0007669"/>
    <property type="project" value="InterPro"/>
</dbReference>
<dbReference type="HAMAP" id="MF_01972">
    <property type="entry name" value="T23O"/>
    <property type="match status" value="1"/>
</dbReference>
<evidence type="ECO:0000313" key="1">
    <source>
        <dbReference type="EMBL" id="CAB4590164.1"/>
    </source>
</evidence>
<gene>
    <name evidence="1" type="ORF">UFOPK1788_00483</name>
</gene>
<protein>
    <submittedName>
        <fullName evidence="1">Unannotated protein</fullName>
    </submittedName>
</protein>
<dbReference type="GO" id="GO:0019442">
    <property type="term" value="P:L-tryptophan catabolic process to acetyl-CoA"/>
    <property type="evidence" value="ECO:0007669"/>
    <property type="project" value="TreeGrafter"/>
</dbReference>
<dbReference type="SUPFAM" id="SSF140959">
    <property type="entry name" value="Indolic compounds 2,3-dioxygenase-like"/>
    <property type="match status" value="1"/>
</dbReference>
<dbReference type="InterPro" id="IPR004981">
    <property type="entry name" value="Trp_2_3_dOase"/>
</dbReference>
<dbReference type="Gene3D" id="1.20.58.480">
    <property type="match status" value="1"/>
</dbReference>
<organism evidence="1">
    <name type="scientific">freshwater metagenome</name>
    <dbReference type="NCBI Taxonomy" id="449393"/>
    <lineage>
        <taxon>unclassified sequences</taxon>
        <taxon>metagenomes</taxon>
        <taxon>ecological metagenomes</taxon>
    </lineage>
</organism>
<dbReference type="AlphaFoldDB" id="A0A6J6FT01"/>
<sequence>MSDKALTYAQYLKIDELLELSQPQSSEHDEPLFIAIHQVYELWFKQILWEIARAQRLLEGGDSFGALGTLGRIRTILKTCVSQLDILETMTPLQFNSFRDRLTSGSGFQSAQFRELEAVLGRRDHAGAGAAAGTGMGMSEHLVPGSIPRARVEAAMARPSMWDSTLRYLAGRKHAFPDDILERDVTLPYGGDERVQSTLLTVHRTDPEAGLVCEALVDIDEGLQEWRYRHVKMVERTIGNKSGTGGSSGVGYLSSTLFHSVFPDLWAIRTQF</sequence>
<dbReference type="GO" id="GO:0046872">
    <property type="term" value="F:metal ion binding"/>
    <property type="evidence" value="ECO:0007669"/>
    <property type="project" value="InterPro"/>
</dbReference>
<dbReference type="PANTHER" id="PTHR10138">
    <property type="entry name" value="TRYPTOPHAN 2,3-DIOXYGENASE"/>
    <property type="match status" value="1"/>
</dbReference>
<dbReference type="GO" id="GO:0004833">
    <property type="term" value="F:L-tryptophan 2,3-dioxygenase activity"/>
    <property type="evidence" value="ECO:0007669"/>
    <property type="project" value="InterPro"/>
</dbReference>